<keyword evidence="2" id="KW-1185">Reference proteome</keyword>
<dbReference type="EMBL" id="JASCZI010153590">
    <property type="protein sequence ID" value="MED6177502.1"/>
    <property type="molecule type" value="Genomic_DNA"/>
</dbReference>
<accession>A0ABU6VV29</accession>
<comment type="caution">
    <text evidence="1">The sequence shown here is derived from an EMBL/GenBank/DDBJ whole genome shotgun (WGS) entry which is preliminary data.</text>
</comment>
<reference evidence="1 2" key="1">
    <citation type="journal article" date="2023" name="Plants (Basel)">
        <title>Bridging the Gap: Combining Genomics and Transcriptomics Approaches to Understand Stylosanthes scabra, an Orphan Legume from the Brazilian Caatinga.</title>
        <authorList>
            <person name="Ferreira-Neto J.R.C."/>
            <person name="da Silva M.D."/>
            <person name="Binneck E."/>
            <person name="de Melo N.F."/>
            <person name="da Silva R.H."/>
            <person name="de Melo A.L.T.M."/>
            <person name="Pandolfi V."/>
            <person name="Bustamante F.O."/>
            <person name="Brasileiro-Vidal A.C."/>
            <person name="Benko-Iseppon A.M."/>
        </authorList>
    </citation>
    <scope>NUCLEOTIDE SEQUENCE [LARGE SCALE GENOMIC DNA]</scope>
    <source>
        <tissue evidence="1">Leaves</tissue>
    </source>
</reference>
<dbReference type="Proteomes" id="UP001341840">
    <property type="component" value="Unassembled WGS sequence"/>
</dbReference>
<evidence type="ECO:0000313" key="1">
    <source>
        <dbReference type="EMBL" id="MED6177502.1"/>
    </source>
</evidence>
<feature type="non-terminal residue" evidence="1">
    <location>
        <position position="58"/>
    </location>
</feature>
<evidence type="ECO:0000313" key="2">
    <source>
        <dbReference type="Proteomes" id="UP001341840"/>
    </source>
</evidence>
<protein>
    <submittedName>
        <fullName evidence="1">Uncharacterized protein</fullName>
    </submittedName>
</protein>
<proteinExistence type="predicted"/>
<gene>
    <name evidence="1" type="ORF">PIB30_098711</name>
</gene>
<organism evidence="1 2">
    <name type="scientific">Stylosanthes scabra</name>
    <dbReference type="NCBI Taxonomy" id="79078"/>
    <lineage>
        <taxon>Eukaryota</taxon>
        <taxon>Viridiplantae</taxon>
        <taxon>Streptophyta</taxon>
        <taxon>Embryophyta</taxon>
        <taxon>Tracheophyta</taxon>
        <taxon>Spermatophyta</taxon>
        <taxon>Magnoliopsida</taxon>
        <taxon>eudicotyledons</taxon>
        <taxon>Gunneridae</taxon>
        <taxon>Pentapetalae</taxon>
        <taxon>rosids</taxon>
        <taxon>fabids</taxon>
        <taxon>Fabales</taxon>
        <taxon>Fabaceae</taxon>
        <taxon>Papilionoideae</taxon>
        <taxon>50 kb inversion clade</taxon>
        <taxon>dalbergioids sensu lato</taxon>
        <taxon>Dalbergieae</taxon>
        <taxon>Pterocarpus clade</taxon>
        <taxon>Stylosanthes</taxon>
    </lineage>
</organism>
<name>A0ABU6VV29_9FABA</name>
<sequence>MARLHTSRVRAMALVRPHGELGHIRPNYQASWRARAPLLARPHGPRVRAMALARPRDA</sequence>